<dbReference type="RefSeq" id="WP_284921492.1">
    <property type="nucleotide sequence ID" value="NZ_CP126980.1"/>
</dbReference>
<accession>A0ABY8WTR1</accession>
<proteinExistence type="predicted"/>
<protein>
    <submittedName>
        <fullName evidence="1">Uncharacterized protein</fullName>
    </submittedName>
</protein>
<keyword evidence="2" id="KW-1185">Reference proteome</keyword>
<dbReference type="Proteomes" id="UP001240150">
    <property type="component" value="Chromosome"/>
</dbReference>
<organism evidence="1 2">
    <name type="scientific">Actinoplanes oblitus</name>
    <dbReference type="NCBI Taxonomy" id="3040509"/>
    <lineage>
        <taxon>Bacteria</taxon>
        <taxon>Bacillati</taxon>
        <taxon>Actinomycetota</taxon>
        <taxon>Actinomycetes</taxon>
        <taxon>Micromonosporales</taxon>
        <taxon>Micromonosporaceae</taxon>
        <taxon>Actinoplanes</taxon>
    </lineage>
</organism>
<name>A0ABY8WTR1_9ACTN</name>
<evidence type="ECO:0000313" key="1">
    <source>
        <dbReference type="EMBL" id="WIN00034.1"/>
    </source>
</evidence>
<evidence type="ECO:0000313" key="2">
    <source>
        <dbReference type="Proteomes" id="UP001240150"/>
    </source>
</evidence>
<gene>
    <name evidence="1" type="ORF">ACTOB_003709</name>
</gene>
<dbReference type="EMBL" id="CP126980">
    <property type="protein sequence ID" value="WIN00034.1"/>
    <property type="molecule type" value="Genomic_DNA"/>
</dbReference>
<sequence>MSTDIDLLHQLTNAMAGPVEDIGSCLPPSLVTCLDAGSRSFGSDVAQLIDECVEHGVLTFDPPVTGIRIEPTVSGERRDGGFRLLMTLDQRTTLASPRVNAELFLNADDPPLAVLAVVVDTANRLLRAAATTLPIGGRGGRA</sequence>
<reference evidence="1 2" key="1">
    <citation type="submission" date="2023-06" db="EMBL/GenBank/DDBJ databases">
        <authorList>
            <person name="Yushchuk O."/>
            <person name="Binda E."/>
            <person name="Ruckert-Reed C."/>
            <person name="Fedorenko V."/>
            <person name="Kalinowski J."/>
            <person name="Marinelli F."/>
        </authorList>
    </citation>
    <scope>NUCLEOTIDE SEQUENCE [LARGE SCALE GENOMIC DNA]</scope>
    <source>
        <strain evidence="1 2">NRRL 3884</strain>
    </source>
</reference>